<dbReference type="GO" id="GO:0005576">
    <property type="term" value="C:extracellular region"/>
    <property type="evidence" value="ECO:0007669"/>
    <property type="project" value="UniProtKB-SubCell"/>
</dbReference>
<protein>
    <recommendedName>
        <fullName evidence="6">Calcium-binding protein</fullName>
    </recommendedName>
</protein>
<dbReference type="InterPro" id="IPR001343">
    <property type="entry name" value="Hemolysn_Ca-bd"/>
</dbReference>
<evidence type="ECO:0000313" key="5">
    <source>
        <dbReference type="Proteomes" id="UP000693972"/>
    </source>
</evidence>
<dbReference type="Proteomes" id="UP000693972">
    <property type="component" value="Unassembled WGS sequence"/>
</dbReference>
<comment type="subcellular location">
    <subcellularLocation>
        <location evidence="1">Secreted</location>
    </subcellularLocation>
</comment>
<feature type="region of interest" description="Disordered" evidence="3">
    <location>
        <begin position="69"/>
        <end position="110"/>
    </location>
</feature>
<reference evidence="4 5" key="1">
    <citation type="submission" date="2021-07" db="EMBL/GenBank/DDBJ databases">
        <title>Karlodiniumbacter phycospheric gen. nov., sp. nov., a phycosphere bacterium isolated from karlodinium veneficum.</title>
        <authorList>
            <person name="Peng Y."/>
            <person name="Jiang L."/>
            <person name="Lee J."/>
        </authorList>
    </citation>
    <scope>NUCLEOTIDE SEQUENCE</scope>
    <source>
        <strain evidence="4 5">N5</strain>
    </source>
</reference>
<dbReference type="RefSeq" id="WP_257893990.1">
    <property type="nucleotide sequence ID" value="NZ_JAIMBW010000001.1"/>
</dbReference>
<evidence type="ECO:0008006" key="6">
    <source>
        <dbReference type="Google" id="ProtNLM"/>
    </source>
</evidence>
<evidence type="ECO:0000256" key="1">
    <source>
        <dbReference type="ARBA" id="ARBA00004613"/>
    </source>
</evidence>
<sequence length="244" mass="24821">MLLLGLGLSFFLVGDGSDDTSTTLIGTDGDDQIRADVGSLLDGLGGNDTLNGSEEADVLLGRGGDDLLNAQGGDDRVEGGDGRDDLNGDAGNDELFGNSGNDTLNGGRGDDDLIDAVAEPLFSRPDQASTLFGGDGDDTLLGDDGDVLTGDAGIDTFKVYSDGIVDPVVITDFEISNEILEINAIIPSALNDLGPSSISFEQNADGTSLNAVLNTPDGASVVVAVLNNISVITVPVVALNVSTF</sequence>
<dbReference type="AlphaFoldDB" id="A0A975YF90"/>
<dbReference type="InterPro" id="IPR050557">
    <property type="entry name" value="RTX_toxin/Mannuronan_C5-epim"/>
</dbReference>
<keyword evidence="2" id="KW-0964">Secreted</keyword>
<dbReference type="Pfam" id="PF00353">
    <property type="entry name" value="HemolysinCabind"/>
    <property type="match status" value="3"/>
</dbReference>
<dbReference type="GO" id="GO:0005509">
    <property type="term" value="F:calcium ion binding"/>
    <property type="evidence" value="ECO:0007669"/>
    <property type="project" value="InterPro"/>
</dbReference>
<evidence type="ECO:0000256" key="2">
    <source>
        <dbReference type="ARBA" id="ARBA00022525"/>
    </source>
</evidence>
<organism evidence="4">
    <name type="scientific">Gymnodinialimonas phycosphaerae</name>
    <dbReference type="NCBI Taxonomy" id="2841589"/>
    <lineage>
        <taxon>Bacteria</taxon>
        <taxon>Pseudomonadati</taxon>
        <taxon>Pseudomonadota</taxon>
        <taxon>Alphaproteobacteria</taxon>
        <taxon>Rhodobacterales</taxon>
        <taxon>Paracoccaceae</taxon>
        <taxon>Gymnodinialimonas</taxon>
    </lineage>
</organism>
<dbReference type="Gene3D" id="2.150.10.10">
    <property type="entry name" value="Serralysin-like metalloprotease, C-terminal"/>
    <property type="match status" value="2"/>
</dbReference>
<dbReference type="InterPro" id="IPR018511">
    <property type="entry name" value="Hemolysin-typ_Ca-bd_CS"/>
</dbReference>
<dbReference type="EMBL" id="JAIMBW010000001">
    <property type="protein sequence ID" value="MBY4894420.1"/>
    <property type="molecule type" value="Genomic_DNA"/>
</dbReference>
<name>A0A975YF90_9RHOB</name>
<dbReference type="PROSITE" id="PS00330">
    <property type="entry name" value="HEMOLYSIN_CALCIUM"/>
    <property type="match status" value="1"/>
</dbReference>
<dbReference type="EMBL" id="CP078073">
    <property type="protein sequence ID" value="QXL87080.1"/>
    <property type="molecule type" value="Genomic_DNA"/>
</dbReference>
<keyword evidence="5" id="KW-1185">Reference proteome</keyword>
<dbReference type="InterPro" id="IPR011049">
    <property type="entry name" value="Serralysin-like_metalloprot_C"/>
</dbReference>
<dbReference type="PRINTS" id="PR00313">
    <property type="entry name" value="CABNDNGRPT"/>
</dbReference>
<evidence type="ECO:0000256" key="3">
    <source>
        <dbReference type="SAM" id="MobiDB-lite"/>
    </source>
</evidence>
<feature type="compositionally biased region" description="Basic and acidic residues" evidence="3">
    <location>
        <begin position="73"/>
        <end position="86"/>
    </location>
</feature>
<gene>
    <name evidence="4" type="ORF">KUL25_16815</name>
</gene>
<dbReference type="SUPFAM" id="SSF51120">
    <property type="entry name" value="beta-Roll"/>
    <property type="match status" value="1"/>
</dbReference>
<evidence type="ECO:0000313" key="4">
    <source>
        <dbReference type="EMBL" id="QXL87080.1"/>
    </source>
</evidence>
<proteinExistence type="predicted"/>
<accession>A0A975YF90</accession>
<dbReference type="PANTHER" id="PTHR38340">
    <property type="entry name" value="S-LAYER PROTEIN"/>
    <property type="match status" value="1"/>
</dbReference>
<dbReference type="PANTHER" id="PTHR38340:SF1">
    <property type="entry name" value="S-LAYER PROTEIN"/>
    <property type="match status" value="1"/>
</dbReference>